<keyword evidence="3" id="KW-1185">Reference proteome</keyword>
<gene>
    <name evidence="2" type="ORF">ES332_D12G310900v1</name>
</gene>
<dbReference type="EMBL" id="CM017634">
    <property type="protein sequence ID" value="TYH41356.1"/>
    <property type="molecule type" value="Genomic_DNA"/>
</dbReference>
<organism evidence="2 3">
    <name type="scientific">Gossypium tomentosum</name>
    <name type="common">Hawaiian cotton</name>
    <name type="synonym">Gossypium sandvicense</name>
    <dbReference type="NCBI Taxonomy" id="34277"/>
    <lineage>
        <taxon>Eukaryota</taxon>
        <taxon>Viridiplantae</taxon>
        <taxon>Streptophyta</taxon>
        <taxon>Embryophyta</taxon>
        <taxon>Tracheophyta</taxon>
        <taxon>Spermatophyta</taxon>
        <taxon>Magnoliopsida</taxon>
        <taxon>eudicotyledons</taxon>
        <taxon>Gunneridae</taxon>
        <taxon>Pentapetalae</taxon>
        <taxon>rosids</taxon>
        <taxon>malvids</taxon>
        <taxon>Malvales</taxon>
        <taxon>Malvaceae</taxon>
        <taxon>Malvoideae</taxon>
        <taxon>Gossypium</taxon>
    </lineage>
</organism>
<reference evidence="2 3" key="1">
    <citation type="submission" date="2019-07" db="EMBL/GenBank/DDBJ databases">
        <title>WGS assembly of Gossypium tomentosum.</title>
        <authorList>
            <person name="Chen Z.J."/>
            <person name="Sreedasyam A."/>
            <person name="Ando A."/>
            <person name="Song Q."/>
            <person name="De L."/>
            <person name="Hulse-Kemp A."/>
            <person name="Ding M."/>
            <person name="Ye W."/>
            <person name="Kirkbride R."/>
            <person name="Jenkins J."/>
            <person name="Plott C."/>
            <person name="Lovell J."/>
            <person name="Lin Y.-M."/>
            <person name="Vaughn R."/>
            <person name="Liu B."/>
            <person name="Li W."/>
            <person name="Simpson S."/>
            <person name="Scheffler B."/>
            <person name="Saski C."/>
            <person name="Grover C."/>
            <person name="Hu G."/>
            <person name="Conover J."/>
            <person name="Carlson J."/>
            <person name="Shu S."/>
            <person name="Boston L."/>
            <person name="Williams M."/>
            <person name="Peterson D."/>
            <person name="Mcgee K."/>
            <person name="Jones D."/>
            <person name="Wendel J."/>
            <person name="Stelly D."/>
            <person name="Grimwood J."/>
            <person name="Schmutz J."/>
        </authorList>
    </citation>
    <scope>NUCLEOTIDE SEQUENCE [LARGE SCALE GENOMIC DNA]</scope>
    <source>
        <strain evidence="2">7179.01</strain>
    </source>
</reference>
<proteinExistence type="predicted"/>
<keyword evidence="1" id="KW-1133">Transmembrane helix</keyword>
<protein>
    <submittedName>
        <fullName evidence="2">Uncharacterized protein</fullName>
    </submittedName>
</protein>
<sequence>MNSVQWGYVRIITGTIFGGILGFYVMHREKMKERLRQYELELKRKEKLDELEDSI</sequence>
<name>A0A5D2IHD5_GOSTO</name>
<evidence type="ECO:0000256" key="1">
    <source>
        <dbReference type="SAM" id="Phobius"/>
    </source>
</evidence>
<keyword evidence="1" id="KW-0472">Membrane</keyword>
<feature type="transmembrane region" description="Helical" evidence="1">
    <location>
        <begin position="6"/>
        <end position="26"/>
    </location>
</feature>
<evidence type="ECO:0000313" key="3">
    <source>
        <dbReference type="Proteomes" id="UP000322667"/>
    </source>
</evidence>
<accession>A0A5D2IHD5</accession>
<dbReference type="SMR" id="A0A5D2IHD5"/>
<dbReference type="AlphaFoldDB" id="A0A5D2IHD5"/>
<dbReference type="Proteomes" id="UP000322667">
    <property type="component" value="Chromosome D12"/>
</dbReference>
<keyword evidence="1" id="KW-0812">Transmembrane</keyword>
<evidence type="ECO:0000313" key="2">
    <source>
        <dbReference type="EMBL" id="TYH41356.1"/>
    </source>
</evidence>